<proteinExistence type="predicted"/>
<reference evidence="1 2" key="1">
    <citation type="journal article" date="2018" name="BMC Genomics">
        <title>Genomic comparison of Trypanosoma conorhini and Trypanosoma rangeli to Trypanosoma cruzi strains of high and low virulence.</title>
        <authorList>
            <person name="Bradwell K.R."/>
            <person name="Koparde V.N."/>
            <person name="Matveyev A.V."/>
            <person name="Serrano M.G."/>
            <person name="Alves J.M."/>
            <person name="Parikh H."/>
            <person name="Huang B."/>
            <person name="Lee V."/>
            <person name="Espinosa-Alvarez O."/>
            <person name="Ortiz P.A."/>
            <person name="Costa-Martins A.G."/>
            <person name="Teixeira M.M."/>
            <person name="Buck G.A."/>
        </authorList>
    </citation>
    <scope>NUCLEOTIDE SEQUENCE [LARGE SCALE GENOMIC DNA]</scope>
    <source>
        <strain evidence="1 2">025E</strain>
    </source>
</reference>
<gene>
    <name evidence="1" type="ORF">Tco025E_07665</name>
</gene>
<sequence>MAQRVTIPDDCVYEGYGSLFRGESEVAPPLPALEERDGSGVLCGPLEHAEALRQLRTALRVDVPPQLRAPTPEQAFDELPSAPAKPYLLFCPPAAAPLGPLPSSSASGTRHEMERMKSQCRFLRDWFMCHETPGERAAAREFARTAQHLLRKESVDELLGRTDSLLQQLEDWPGVVDKVRSHAVGWKSDASLRELHDFARDVLETDEVCMQLAKLTRRFSLLAPLLEEAAFRAAALEEIGQWSSESVVASLQTLRDSIWGWQTRLAEDQQSVLDSSQSLLERLMAVQNKRRGV</sequence>
<dbReference type="Proteomes" id="UP000284403">
    <property type="component" value="Unassembled WGS sequence"/>
</dbReference>
<accession>A0A422NKS2</accession>
<name>A0A422NKS2_9TRYP</name>
<dbReference type="GO" id="GO:0004386">
    <property type="term" value="F:helicase activity"/>
    <property type="evidence" value="ECO:0007669"/>
    <property type="project" value="UniProtKB-KW"/>
</dbReference>
<protein>
    <submittedName>
        <fullName evidence="1">RNA helicase</fullName>
    </submittedName>
</protein>
<keyword evidence="1" id="KW-0547">Nucleotide-binding</keyword>
<organism evidence="1 2">
    <name type="scientific">Trypanosoma conorhini</name>
    <dbReference type="NCBI Taxonomy" id="83891"/>
    <lineage>
        <taxon>Eukaryota</taxon>
        <taxon>Discoba</taxon>
        <taxon>Euglenozoa</taxon>
        <taxon>Kinetoplastea</taxon>
        <taxon>Metakinetoplastina</taxon>
        <taxon>Trypanosomatida</taxon>
        <taxon>Trypanosomatidae</taxon>
        <taxon>Trypanosoma</taxon>
    </lineage>
</organism>
<evidence type="ECO:0000313" key="1">
    <source>
        <dbReference type="EMBL" id="RNF06092.1"/>
    </source>
</evidence>
<keyword evidence="1" id="KW-0378">Hydrolase</keyword>
<dbReference type="AlphaFoldDB" id="A0A422NKS2"/>
<dbReference type="GeneID" id="40321276"/>
<keyword evidence="2" id="KW-1185">Reference proteome</keyword>
<dbReference type="EMBL" id="MKKU01000612">
    <property type="protein sequence ID" value="RNF06092.1"/>
    <property type="molecule type" value="Genomic_DNA"/>
</dbReference>
<keyword evidence="1" id="KW-0067">ATP-binding</keyword>
<keyword evidence="1" id="KW-0347">Helicase</keyword>
<evidence type="ECO:0000313" key="2">
    <source>
        <dbReference type="Proteomes" id="UP000284403"/>
    </source>
</evidence>
<dbReference type="OrthoDB" id="241044at2759"/>
<dbReference type="RefSeq" id="XP_029225381.1">
    <property type="nucleotide sequence ID" value="XM_029374525.1"/>
</dbReference>
<comment type="caution">
    <text evidence="1">The sequence shown here is derived from an EMBL/GenBank/DDBJ whole genome shotgun (WGS) entry which is preliminary data.</text>
</comment>